<reference evidence="1 2" key="1">
    <citation type="submission" date="2016-10" db="EMBL/GenBank/DDBJ databases">
        <authorList>
            <person name="de Groot N.N."/>
        </authorList>
    </citation>
    <scope>NUCLEOTIDE SEQUENCE [LARGE SCALE GENOMIC DNA]</scope>
    <source>
        <strain evidence="1 2">DSM 6059</strain>
    </source>
</reference>
<dbReference type="AlphaFoldDB" id="A0A1I1KVT9"/>
<dbReference type="EMBL" id="FOLO01000014">
    <property type="protein sequence ID" value="SFC64725.1"/>
    <property type="molecule type" value="Genomic_DNA"/>
</dbReference>
<dbReference type="Proteomes" id="UP000198862">
    <property type="component" value="Unassembled WGS sequence"/>
</dbReference>
<gene>
    <name evidence="1" type="ORF">SAMN02745724_02178</name>
</gene>
<organism evidence="1 2">
    <name type="scientific">Pseudoalteromonas denitrificans DSM 6059</name>
    <dbReference type="NCBI Taxonomy" id="1123010"/>
    <lineage>
        <taxon>Bacteria</taxon>
        <taxon>Pseudomonadati</taxon>
        <taxon>Pseudomonadota</taxon>
        <taxon>Gammaproteobacteria</taxon>
        <taxon>Alteromonadales</taxon>
        <taxon>Pseudoalteromonadaceae</taxon>
        <taxon>Pseudoalteromonas</taxon>
    </lineage>
</organism>
<proteinExistence type="predicted"/>
<dbReference type="InterPro" id="IPR021879">
    <property type="entry name" value="VC2046_fam"/>
</dbReference>
<dbReference type="OrthoDB" id="7061360at2"/>
<dbReference type="RefSeq" id="WP_091983568.1">
    <property type="nucleotide sequence ID" value="NZ_FOLO01000014.1"/>
</dbReference>
<dbReference type="STRING" id="1123010.SAMN02745724_02178"/>
<dbReference type="Pfam" id="PF11993">
    <property type="entry name" value="VC2046"/>
    <property type="match status" value="1"/>
</dbReference>
<protein>
    <submittedName>
        <fullName evidence="1">Ribosomal S4P</fullName>
    </submittedName>
</protein>
<keyword evidence="2" id="KW-1185">Reference proteome</keyword>
<evidence type="ECO:0000313" key="2">
    <source>
        <dbReference type="Proteomes" id="UP000198862"/>
    </source>
</evidence>
<evidence type="ECO:0000313" key="1">
    <source>
        <dbReference type="EMBL" id="SFC64725.1"/>
    </source>
</evidence>
<accession>A0A1I1KVT9</accession>
<sequence length="171" mass="19339">MQLDDILINEAQLGNQLSICVAENRRNDFSILLAMLSQNALDFSEFALPKSDPSELYAQDQNLRVALGAGVEQTLAPEHIDFLIGIRNAEIVQGDSLEQFKLMNYLTPEPLAIRNDVTHIRTEIIDNCELAVRKRVKNKDIQLSHSPMNAARFYEQLKSPEIHNNLVLQQA</sequence>
<name>A0A1I1KVT9_9GAMM</name>